<dbReference type="Proteomes" id="UP001170717">
    <property type="component" value="Unassembled WGS sequence"/>
</dbReference>
<dbReference type="EMBL" id="JAUOQI010000034">
    <property type="protein sequence ID" value="MDO6579700.1"/>
    <property type="molecule type" value="Genomic_DNA"/>
</dbReference>
<feature type="domain" description="Integrase catalytic" evidence="1">
    <location>
        <begin position="145"/>
        <end position="307"/>
    </location>
</feature>
<dbReference type="Pfam" id="PF13333">
    <property type="entry name" value="rve_2"/>
    <property type="match status" value="1"/>
</dbReference>
<dbReference type="NCBIfam" id="NF033516">
    <property type="entry name" value="transpos_IS3"/>
    <property type="match status" value="1"/>
</dbReference>
<gene>
    <name evidence="2" type="ORF">Q4527_20080</name>
</gene>
<comment type="caution">
    <text evidence="2">The sequence shown here is derived from an EMBL/GenBank/DDBJ whole genome shotgun (WGS) entry which is preliminary data.</text>
</comment>
<evidence type="ECO:0000313" key="2">
    <source>
        <dbReference type="EMBL" id="MDO6579700.1"/>
    </source>
</evidence>
<dbReference type="PANTHER" id="PTHR46889:SF5">
    <property type="entry name" value="INTEGRASE PROTEIN"/>
    <property type="match status" value="1"/>
</dbReference>
<dbReference type="GO" id="GO:0003676">
    <property type="term" value="F:nucleic acid binding"/>
    <property type="evidence" value="ECO:0007669"/>
    <property type="project" value="InterPro"/>
</dbReference>
<dbReference type="InterPro" id="IPR001584">
    <property type="entry name" value="Integrase_cat-core"/>
</dbReference>
<dbReference type="InterPro" id="IPR036397">
    <property type="entry name" value="RNaseH_sf"/>
</dbReference>
<dbReference type="InterPro" id="IPR048020">
    <property type="entry name" value="Transpos_IS3"/>
</dbReference>
<dbReference type="RefSeq" id="WP_156497416.1">
    <property type="nucleotide sequence ID" value="NZ_CP015345.1"/>
</dbReference>
<dbReference type="InterPro" id="IPR050900">
    <property type="entry name" value="Transposase_IS3/IS150/IS904"/>
</dbReference>
<sequence length="310" mass="36281">MGLFTCRERCLKKVRSLGSSQKEKSKDKTIVVEELKAKYSLQHLLKVTGLPKSVYYYHRNTLNRPCSNTDLRVKIRNIYHKHKGRYGYRRITCALRVMGLVVNHKRVQRLMGELGLKSKVRPKRYKSYKGEVGRIAENVLQREFTAKKPNQKWVTDVTEFKVNGQKVYLSPIIDLFNQEVVSYEVRASVTLPLVTDMLKAATAKLLKHERPLIHSDQGWQYQNKQYQRHLKEHGLIQSMSRKGNCLDNAVAENFFGILKTEMYHNETFKDTNELIENIKEYIDYYNNERIKLKLKGLSPIQYRNQALVAA</sequence>
<dbReference type="PROSITE" id="PS50994">
    <property type="entry name" value="INTEGRASE"/>
    <property type="match status" value="1"/>
</dbReference>
<accession>A0AAW7Z4D8</accession>
<dbReference type="AlphaFoldDB" id="A0AAW7Z4D8"/>
<evidence type="ECO:0000259" key="1">
    <source>
        <dbReference type="PROSITE" id="PS50994"/>
    </source>
</evidence>
<organism evidence="2 3">
    <name type="scientific">Alteromonas stellipolaris</name>
    <dbReference type="NCBI Taxonomy" id="233316"/>
    <lineage>
        <taxon>Bacteria</taxon>
        <taxon>Pseudomonadati</taxon>
        <taxon>Pseudomonadota</taxon>
        <taxon>Gammaproteobacteria</taxon>
        <taxon>Alteromonadales</taxon>
        <taxon>Alteromonadaceae</taxon>
        <taxon>Alteromonas/Salinimonas group</taxon>
        <taxon>Alteromonas</taxon>
    </lineage>
</organism>
<evidence type="ECO:0000313" key="3">
    <source>
        <dbReference type="Proteomes" id="UP001170717"/>
    </source>
</evidence>
<reference evidence="2" key="1">
    <citation type="submission" date="2023-07" db="EMBL/GenBank/DDBJ databases">
        <title>Genome content predicts the carbon catabolic preferences of heterotrophic bacteria.</title>
        <authorList>
            <person name="Gralka M."/>
        </authorList>
    </citation>
    <scope>NUCLEOTIDE SEQUENCE</scope>
    <source>
        <strain evidence="2">F2M12</strain>
    </source>
</reference>
<dbReference type="InterPro" id="IPR025948">
    <property type="entry name" value="HTH-like_dom"/>
</dbReference>
<dbReference type="InterPro" id="IPR012337">
    <property type="entry name" value="RNaseH-like_sf"/>
</dbReference>
<dbReference type="PANTHER" id="PTHR46889">
    <property type="entry name" value="TRANSPOSASE INSF FOR INSERTION SEQUENCE IS3B-RELATED"/>
    <property type="match status" value="1"/>
</dbReference>
<dbReference type="SUPFAM" id="SSF53098">
    <property type="entry name" value="Ribonuclease H-like"/>
    <property type="match status" value="1"/>
</dbReference>
<dbReference type="Gene3D" id="3.30.420.10">
    <property type="entry name" value="Ribonuclease H-like superfamily/Ribonuclease H"/>
    <property type="match status" value="1"/>
</dbReference>
<dbReference type="Pfam" id="PF13276">
    <property type="entry name" value="HTH_21"/>
    <property type="match status" value="1"/>
</dbReference>
<proteinExistence type="predicted"/>
<name>A0AAW7Z4D8_9ALTE</name>
<dbReference type="Pfam" id="PF00665">
    <property type="entry name" value="rve"/>
    <property type="match status" value="1"/>
</dbReference>
<protein>
    <submittedName>
        <fullName evidence="2">IS3 family transposase</fullName>
    </submittedName>
</protein>
<dbReference type="GO" id="GO:0015074">
    <property type="term" value="P:DNA integration"/>
    <property type="evidence" value="ECO:0007669"/>
    <property type="project" value="InterPro"/>
</dbReference>